<dbReference type="Proteomes" id="UP001148838">
    <property type="component" value="Unassembled WGS sequence"/>
</dbReference>
<dbReference type="Gene3D" id="2.60.40.1180">
    <property type="entry name" value="Golgi alpha-mannosidase II"/>
    <property type="match status" value="1"/>
</dbReference>
<dbReference type="InterPro" id="IPR006047">
    <property type="entry name" value="GH13_cat_dom"/>
</dbReference>
<dbReference type="InterPro" id="IPR045857">
    <property type="entry name" value="O16G_dom_2"/>
</dbReference>
<dbReference type="CDD" id="cd11328">
    <property type="entry name" value="AmyAc_maltase"/>
    <property type="match status" value="1"/>
</dbReference>
<dbReference type="EMBL" id="JAJSOF020000027">
    <property type="protein sequence ID" value="KAJ4433394.1"/>
    <property type="molecule type" value="Genomic_DNA"/>
</dbReference>
<dbReference type="PANTHER" id="PTHR10357:SF179">
    <property type="entry name" value="NEUTRAL AND BASIC AMINO ACID TRANSPORT PROTEIN RBAT"/>
    <property type="match status" value="1"/>
</dbReference>
<keyword evidence="3" id="KW-0732">Signal</keyword>
<dbReference type="Pfam" id="PF00128">
    <property type="entry name" value="Alpha-amylase"/>
    <property type="match status" value="1"/>
</dbReference>
<evidence type="ECO:0000256" key="3">
    <source>
        <dbReference type="SAM" id="SignalP"/>
    </source>
</evidence>
<comment type="caution">
    <text evidence="5">The sequence shown here is derived from an EMBL/GenBank/DDBJ whole genome shotgun (WGS) entry which is preliminary data.</text>
</comment>
<evidence type="ECO:0000259" key="4">
    <source>
        <dbReference type="SMART" id="SM00642"/>
    </source>
</evidence>
<dbReference type="SUPFAM" id="SSF51445">
    <property type="entry name" value="(Trans)glycosidases"/>
    <property type="match status" value="1"/>
</dbReference>
<gene>
    <name evidence="5" type="ORF">ANN_15653</name>
</gene>
<feature type="domain" description="Glycosyl hydrolase family 13 catalytic" evidence="4">
    <location>
        <begin position="34"/>
        <end position="427"/>
    </location>
</feature>
<comment type="catalytic activity">
    <reaction evidence="1">
        <text>Hydrolysis of terminal, non-reducing (1-&gt;4)-linked alpha-D-glucose residues with release of alpha-D-glucose.</text>
        <dbReference type="EC" id="3.2.1.20"/>
    </reaction>
</comment>
<evidence type="ECO:0000256" key="2">
    <source>
        <dbReference type="ARBA" id="ARBA00012741"/>
    </source>
</evidence>
<dbReference type="InterPro" id="IPR017853">
    <property type="entry name" value="GH"/>
</dbReference>
<sequence length="571" mass="63925">MAVVWFALMAFLSTAAAAPAAEALDWWQTTVFYQVYPRSFMDADGDGVGDLAGIAQKLDHLQDAGVGAVWLSPIYKSPMADFGYDIANFTDVDPIFGTMKDFEDLKARAQELGIKLVLDFVPNHASNESEWFAKSLQKVDPYTDYFVWVDPKTDEDGNRIPPNNWLSAFGGSAWEWREERQQYYLHQFAIQQADLNYNNPNLVEEMKDVLRFWMNKGVDGFRVDAVPYLFEDPELKDEPLSGDPNAQPGEAAYLSHIYTQNLPGTYDMVEQWREVVDAKKAEDGQTRLLMLETYASLEQVMAYYGTDERPGGHFPFNFLLITDLNNGSTALDFDETVHKWMDNMPAGRWANWVIGNHDNHRVATRYGRELADGLNMIAQLLPGSGVTYNGEEIGMEDTFISWEDTVDPAGVNAGPDRYQLFSRDPERTPFQWDDSVSAGFSTNATTWLPVNENYKQLNLEAQKAADVSHYKVYQRLLEARTLPVIQTGGLQTYAASEEVFAFSRTLEGSSPFVVVVNLGSNQEEVNLATLADVPEDLVVYVASIGSNRQAGAAVSKSNFVLDPKEGLVLTA</sequence>
<organism evidence="5 6">
    <name type="scientific">Periplaneta americana</name>
    <name type="common">American cockroach</name>
    <name type="synonym">Blatta americana</name>
    <dbReference type="NCBI Taxonomy" id="6978"/>
    <lineage>
        <taxon>Eukaryota</taxon>
        <taxon>Metazoa</taxon>
        <taxon>Ecdysozoa</taxon>
        <taxon>Arthropoda</taxon>
        <taxon>Hexapoda</taxon>
        <taxon>Insecta</taxon>
        <taxon>Pterygota</taxon>
        <taxon>Neoptera</taxon>
        <taxon>Polyneoptera</taxon>
        <taxon>Dictyoptera</taxon>
        <taxon>Blattodea</taxon>
        <taxon>Blattoidea</taxon>
        <taxon>Blattidae</taxon>
        <taxon>Blattinae</taxon>
        <taxon>Periplaneta</taxon>
    </lineage>
</organism>
<dbReference type="Gene3D" id="3.20.20.80">
    <property type="entry name" value="Glycosidases"/>
    <property type="match status" value="1"/>
</dbReference>
<dbReference type="EC" id="3.2.1.20" evidence="2"/>
<evidence type="ECO:0000313" key="5">
    <source>
        <dbReference type="EMBL" id="KAJ4433394.1"/>
    </source>
</evidence>
<accession>A0ABQ8SGX8</accession>
<dbReference type="Gene3D" id="3.90.400.10">
    <property type="entry name" value="Oligo-1,6-glucosidase, Domain 2"/>
    <property type="match status" value="1"/>
</dbReference>
<proteinExistence type="predicted"/>
<keyword evidence="6" id="KW-1185">Reference proteome</keyword>
<dbReference type="SMART" id="SM00642">
    <property type="entry name" value="Aamy"/>
    <property type="match status" value="1"/>
</dbReference>
<reference evidence="5 6" key="1">
    <citation type="journal article" date="2022" name="Allergy">
        <title>Genome assembly and annotation of Periplaneta americana reveal a comprehensive cockroach allergen profile.</title>
        <authorList>
            <person name="Wang L."/>
            <person name="Xiong Q."/>
            <person name="Saelim N."/>
            <person name="Wang L."/>
            <person name="Nong W."/>
            <person name="Wan A.T."/>
            <person name="Shi M."/>
            <person name="Liu X."/>
            <person name="Cao Q."/>
            <person name="Hui J.H.L."/>
            <person name="Sookrung N."/>
            <person name="Leung T.F."/>
            <person name="Tungtrongchitr A."/>
            <person name="Tsui S.K.W."/>
        </authorList>
    </citation>
    <scope>NUCLEOTIDE SEQUENCE [LARGE SCALE GENOMIC DNA]</scope>
    <source>
        <strain evidence="5">PWHHKU_190912</strain>
    </source>
</reference>
<evidence type="ECO:0000313" key="6">
    <source>
        <dbReference type="Proteomes" id="UP001148838"/>
    </source>
</evidence>
<feature type="signal peptide" evidence="3">
    <location>
        <begin position="1"/>
        <end position="17"/>
    </location>
</feature>
<evidence type="ECO:0000256" key="1">
    <source>
        <dbReference type="ARBA" id="ARBA00001657"/>
    </source>
</evidence>
<protein>
    <recommendedName>
        <fullName evidence="2">alpha-glucosidase</fullName>
        <ecNumber evidence="2">3.2.1.20</ecNumber>
    </recommendedName>
</protein>
<feature type="chain" id="PRO_5045987489" description="alpha-glucosidase" evidence="3">
    <location>
        <begin position="18"/>
        <end position="571"/>
    </location>
</feature>
<name>A0ABQ8SGX8_PERAM</name>
<dbReference type="InterPro" id="IPR013780">
    <property type="entry name" value="Glyco_hydro_b"/>
</dbReference>
<dbReference type="PANTHER" id="PTHR10357">
    <property type="entry name" value="ALPHA-AMYLASE FAMILY MEMBER"/>
    <property type="match status" value="1"/>
</dbReference>